<feature type="chain" id="PRO_5035318976" description="4-hydroxybenzoate polyprenyltransferase" evidence="6">
    <location>
        <begin position="18"/>
        <end position="266"/>
    </location>
</feature>
<evidence type="ECO:0000256" key="2">
    <source>
        <dbReference type="ARBA" id="ARBA00022692"/>
    </source>
</evidence>
<evidence type="ECO:0000256" key="6">
    <source>
        <dbReference type="SAM" id="SignalP"/>
    </source>
</evidence>
<feature type="transmembrane region" description="Helical" evidence="5">
    <location>
        <begin position="248"/>
        <end position="265"/>
    </location>
</feature>
<evidence type="ECO:0000256" key="3">
    <source>
        <dbReference type="ARBA" id="ARBA00022989"/>
    </source>
</evidence>
<comment type="subcellular location">
    <subcellularLocation>
        <location evidence="1">Membrane</location>
        <topology evidence="1">Multi-pass membrane protein</topology>
    </subcellularLocation>
</comment>
<evidence type="ECO:0000313" key="7">
    <source>
        <dbReference type="EMBL" id="GIF81409.1"/>
    </source>
</evidence>
<evidence type="ECO:0000313" key="8">
    <source>
        <dbReference type="Proteomes" id="UP000601223"/>
    </source>
</evidence>
<feature type="transmembrane region" description="Helical" evidence="5">
    <location>
        <begin position="130"/>
        <end position="147"/>
    </location>
</feature>
<keyword evidence="8" id="KW-1185">Reference proteome</keyword>
<reference evidence="7 8" key="1">
    <citation type="submission" date="2021-01" db="EMBL/GenBank/DDBJ databases">
        <title>Whole genome shotgun sequence of Catellatospora bangladeshensis NBRC 107357.</title>
        <authorList>
            <person name="Komaki H."/>
            <person name="Tamura T."/>
        </authorList>
    </citation>
    <scope>NUCLEOTIDE SEQUENCE [LARGE SCALE GENOMIC DNA]</scope>
    <source>
        <strain evidence="7 8">NBRC 107357</strain>
    </source>
</reference>
<dbReference type="InterPro" id="IPR044878">
    <property type="entry name" value="UbiA_sf"/>
</dbReference>
<accession>A0A8J3JP83</accession>
<sequence length="266" mass="26183">MSPLLLLRACHPLPALAVTAFGALLAAGMGHSPAGIAAVAGTVGLSQLSVGWANDAIDAARDAAVGRTDKPLAGDPAGRRTVAVAAAVATGGTVAACLAWGWPSGAWFLAALVSAHLYNHPLKATPVSIVPYLVSFACLVEFVSTARPGAPAAPGWLVAAAALLAGAAHLLNAVPDLADDAATGVHGLPHRLGARGSLLAASGLLLAATLTLLAAARPPLWAGLAALATTAGLIVTGWYAAPRTAFRALLAAAAVDLVLLVLSGAL</sequence>
<name>A0A8J3JP83_9ACTN</name>
<feature type="transmembrane region" description="Helical" evidence="5">
    <location>
        <begin position="153"/>
        <end position="171"/>
    </location>
</feature>
<feature type="transmembrane region" description="Helical" evidence="5">
    <location>
        <begin position="192"/>
        <end position="214"/>
    </location>
</feature>
<dbReference type="GO" id="GO:0016765">
    <property type="term" value="F:transferase activity, transferring alkyl or aryl (other than methyl) groups"/>
    <property type="evidence" value="ECO:0007669"/>
    <property type="project" value="InterPro"/>
</dbReference>
<evidence type="ECO:0000256" key="5">
    <source>
        <dbReference type="SAM" id="Phobius"/>
    </source>
</evidence>
<dbReference type="GO" id="GO:0016020">
    <property type="term" value="C:membrane"/>
    <property type="evidence" value="ECO:0007669"/>
    <property type="project" value="UniProtKB-SubCell"/>
</dbReference>
<dbReference type="EMBL" id="BONF01000013">
    <property type="protein sequence ID" value="GIF81409.1"/>
    <property type="molecule type" value="Genomic_DNA"/>
</dbReference>
<proteinExistence type="predicted"/>
<dbReference type="Pfam" id="PF01040">
    <property type="entry name" value="UbiA"/>
    <property type="match status" value="1"/>
</dbReference>
<comment type="caution">
    <text evidence="7">The sequence shown here is derived from an EMBL/GenBank/DDBJ whole genome shotgun (WGS) entry which is preliminary data.</text>
</comment>
<gene>
    <name evidence="7" type="ORF">Cba03nite_27580</name>
</gene>
<keyword evidence="2 5" id="KW-0812">Transmembrane</keyword>
<evidence type="ECO:0000256" key="1">
    <source>
        <dbReference type="ARBA" id="ARBA00004141"/>
    </source>
</evidence>
<keyword evidence="6" id="KW-0732">Signal</keyword>
<keyword evidence="4 5" id="KW-0472">Membrane</keyword>
<evidence type="ECO:0008006" key="9">
    <source>
        <dbReference type="Google" id="ProtNLM"/>
    </source>
</evidence>
<dbReference type="Proteomes" id="UP000601223">
    <property type="component" value="Unassembled WGS sequence"/>
</dbReference>
<dbReference type="RefSeq" id="WP_203745805.1">
    <property type="nucleotide sequence ID" value="NZ_BONF01000013.1"/>
</dbReference>
<dbReference type="InterPro" id="IPR000537">
    <property type="entry name" value="UbiA_prenyltransferase"/>
</dbReference>
<feature type="transmembrane region" description="Helical" evidence="5">
    <location>
        <begin position="220"/>
        <end position="241"/>
    </location>
</feature>
<keyword evidence="3 5" id="KW-1133">Transmembrane helix</keyword>
<protein>
    <recommendedName>
        <fullName evidence="9">4-hydroxybenzoate polyprenyltransferase</fullName>
    </recommendedName>
</protein>
<dbReference type="Gene3D" id="1.10.357.140">
    <property type="entry name" value="UbiA prenyltransferase"/>
    <property type="match status" value="1"/>
</dbReference>
<feature type="signal peptide" evidence="6">
    <location>
        <begin position="1"/>
        <end position="17"/>
    </location>
</feature>
<evidence type="ECO:0000256" key="4">
    <source>
        <dbReference type="ARBA" id="ARBA00023136"/>
    </source>
</evidence>
<dbReference type="Gene3D" id="1.20.120.1780">
    <property type="entry name" value="UbiA prenyltransferase"/>
    <property type="match status" value="1"/>
</dbReference>
<dbReference type="AlphaFoldDB" id="A0A8J3JP83"/>
<organism evidence="7 8">
    <name type="scientific">Catellatospora bangladeshensis</name>
    <dbReference type="NCBI Taxonomy" id="310355"/>
    <lineage>
        <taxon>Bacteria</taxon>
        <taxon>Bacillati</taxon>
        <taxon>Actinomycetota</taxon>
        <taxon>Actinomycetes</taxon>
        <taxon>Micromonosporales</taxon>
        <taxon>Micromonosporaceae</taxon>
        <taxon>Catellatospora</taxon>
    </lineage>
</organism>